<evidence type="ECO:0000313" key="3">
    <source>
        <dbReference type="Proteomes" id="UP000027222"/>
    </source>
</evidence>
<dbReference type="HOGENOM" id="CLU_855417_0_0_1"/>
<dbReference type="OrthoDB" id="3129056at2759"/>
<evidence type="ECO:0000313" key="2">
    <source>
        <dbReference type="EMBL" id="KDR73032.1"/>
    </source>
</evidence>
<organism evidence="2 3">
    <name type="scientific">Galerina marginata (strain CBS 339.88)</name>
    <dbReference type="NCBI Taxonomy" id="685588"/>
    <lineage>
        <taxon>Eukaryota</taxon>
        <taxon>Fungi</taxon>
        <taxon>Dikarya</taxon>
        <taxon>Basidiomycota</taxon>
        <taxon>Agaricomycotina</taxon>
        <taxon>Agaricomycetes</taxon>
        <taxon>Agaricomycetidae</taxon>
        <taxon>Agaricales</taxon>
        <taxon>Agaricineae</taxon>
        <taxon>Strophariaceae</taxon>
        <taxon>Galerina</taxon>
    </lineage>
</organism>
<feature type="region of interest" description="Disordered" evidence="1">
    <location>
        <begin position="108"/>
        <end position="166"/>
    </location>
</feature>
<feature type="region of interest" description="Disordered" evidence="1">
    <location>
        <begin position="1"/>
        <end position="21"/>
    </location>
</feature>
<feature type="compositionally biased region" description="Basic and acidic residues" evidence="1">
    <location>
        <begin position="108"/>
        <end position="131"/>
    </location>
</feature>
<protein>
    <submittedName>
        <fullName evidence="2">Uncharacterized protein</fullName>
    </submittedName>
</protein>
<sequence>MTDTTSTRPGGSMPPPASYPPIVIPVPADPKSTCINRDWFPNLHIDVQRDYAKYYNIPDATDLSSAEIVSILCTKNKWIPALEEHEWDITDHGVNPFRRVPSGLIEEHGEQERLRREARYGKFPLERHPSPEDEYDFVEDDGQHDADKGKGRDVTGHNEDGEKEEWYPYSRPALEFRYPPVPRVVGEEENGDPILEPLEPDWLRCMLDELERNHRLLKAAIEDAYTSAREAEADAFELTAQISEEKKYQQQVFELVSTVCGRKVAEQIEDDVAYAMENGELPGRGAGWKGYGSDSEGSDDEDGHDGDDGDNEDEQEEQDTQPRYD</sequence>
<keyword evidence="3" id="KW-1185">Reference proteome</keyword>
<dbReference type="EMBL" id="KL142387">
    <property type="protein sequence ID" value="KDR73032.1"/>
    <property type="molecule type" value="Genomic_DNA"/>
</dbReference>
<gene>
    <name evidence="2" type="ORF">GALMADRAFT_746104</name>
</gene>
<dbReference type="AlphaFoldDB" id="A0A067SSM2"/>
<reference evidence="3" key="1">
    <citation type="journal article" date="2014" name="Proc. Natl. Acad. Sci. U.S.A.">
        <title>Extensive sampling of basidiomycete genomes demonstrates inadequacy of the white-rot/brown-rot paradigm for wood decay fungi.</title>
        <authorList>
            <person name="Riley R."/>
            <person name="Salamov A.A."/>
            <person name="Brown D.W."/>
            <person name="Nagy L.G."/>
            <person name="Floudas D."/>
            <person name="Held B.W."/>
            <person name="Levasseur A."/>
            <person name="Lombard V."/>
            <person name="Morin E."/>
            <person name="Otillar R."/>
            <person name="Lindquist E.A."/>
            <person name="Sun H."/>
            <person name="LaButti K.M."/>
            <person name="Schmutz J."/>
            <person name="Jabbour D."/>
            <person name="Luo H."/>
            <person name="Baker S.E."/>
            <person name="Pisabarro A.G."/>
            <person name="Walton J.D."/>
            <person name="Blanchette R.A."/>
            <person name="Henrissat B."/>
            <person name="Martin F."/>
            <person name="Cullen D."/>
            <person name="Hibbett D.S."/>
            <person name="Grigoriev I.V."/>
        </authorList>
    </citation>
    <scope>NUCLEOTIDE SEQUENCE [LARGE SCALE GENOMIC DNA]</scope>
    <source>
        <strain evidence="3">CBS 339.88</strain>
    </source>
</reference>
<dbReference type="STRING" id="685588.A0A067SSM2"/>
<name>A0A067SSM2_GALM3</name>
<feature type="compositionally biased region" description="Basic and acidic residues" evidence="1">
    <location>
        <begin position="141"/>
        <end position="166"/>
    </location>
</feature>
<proteinExistence type="predicted"/>
<feature type="region of interest" description="Disordered" evidence="1">
    <location>
        <begin position="279"/>
        <end position="325"/>
    </location>
</feature>
<evidence type="ECO:0000256" key="1">
    <source>
        <dbReference type="SAM" id="MobiDB-lite"/>
    </source>
</evidence>
<dbReference type="Proteomes" id="UP000027222">
    <property type="component" value="Unassembled WGS sequence"/>
</dbReference>
<accession>A0A067SSM2</accession>
<feature type="compositionally biased region" description="Pro residues" evidence="1">
    <location>
        <begin position="12"/>
        <end position="21"/>
    </location>
</feature>
<feature type="compositionally biased region" description="Acidic residues" evidence="1">
    <location>
        <begin position="296"/>
        <end position="319"/>
    </location>
</feature>